<feature type="compositionally biased region" description="Polar residues" evidence="1">
    <location>
        <begin position="72"/>
        <end position="94"/>
    </location>
</feature>
<sequence>MSRSVAGFALLLYFSVVSGQQVPVIRLKGTPTDPSIAVDVISGGNYPDASFSIGYGGNNNENGDGGPGKDQGVNTGNGNNDRGQVYTSPPNTGQNEGGYINGENDIGSYGEPNNQNGANNYDIPLQDPEQKPTNPYDDNYNRAGNNTPVKNSASRLSLFSKIFNYLASWFY</sequence>
<evidence type="ECO:0000256" key="1">
    <source>
        <dbReference type="SAM" id="MobiDB-lite"/>
    </source>
</evidence>
<evidence type="ECO:0000313" key="4">
    <source>
        <dbReference type="Proteomes" id="UP001231518"/>
    </source>
</evidence>
<evidence type="ECO:0000256" key="2">
    <source>
        <dbReference type="SAM" id="SignalP"/>
    </source>
</evidence>
<gene>
    <name evidence="3" type="ORF">PYW07_006913</name>
</gene>
<evidence type="ECO:0000313" key="3">
    <source>
        <dbReference type="EMBL" id="KAJ8735293.1"/>
    </source>
</evidence>
<feature type="chain" id="PRO_5042013595" evidence="2">
    <location>
        <begin position="20"/>
        <end position="171"/>
    </location>
</feature>
<dbReference type="EMBL" id="JARGEI010000002">
    <property type="protein sequence ID" value="KAJ8735293.1"/>
    <property type="molecule type" value="Genomic_DNA"/>
</dbReference>
<keyword evidence="4" id="KW-1185">Reference proteome</keyword>
<name>A0AAD7Z0S4_MYTSE</name>
<feature type="signal peptide" evidence="2">
    <location>
        <begin position="1"/>
        <end position="19"/>
    </location>
</feature>
<protein>
    <submittedName>
        <fullName evidence="3">Uncharacterized protein</fullName>
    </submittedName>
</protein>
<proteinExistence type="predicted"/>
<dbReference type="AlphaFoldDB" id="A0AAD7Z0S4"/>
<dbReference type="Proteomes" id="UP001231518">
    <property type="component" value="Chromosome 2"/>
</dbReference>
<accession>A0AAD7Z0S4</accession>
<reference evidence="3" key="1">
    <citation type="submission" date="2023-03" db="EMBL/GenBank/DDBJ databases">
        <title>Chromosome-level genomes of two armyworms, Mythimna separata and Mythimna loreyi, provide insights into the biosynthesis and reception of sex pheromones.</title>
        <authorList>
            <person name="Zhao H."/>
        </authorList>
    </citation>
    <scope>NUCLEOTIDE SEQUENCE</scope>
    <source>
        <strain evidence="3">BeijingLab</strain>
        <tissue evidence="3">Pupa</tissue>
    </source>
</reference>
<organism evidence="3 4">
    <name type="scientific">Mythimna separata</name>
    <name type="common">Oriental armyworm</name>
    <name type="synonym">Pseudaletia separata</name>
    <dbReference type="NCBI Taxonomy" id="271217"/>
    <lineage>
        <taxon>Eukaryota</taxon>
        <taxon>Metazoa</taxon>
        <taxon>Ecdysozoa</taxon>
        <taxon>Arthropoda</taxon>
        <taxon>Hexapoda</taxon>
        <taxon>Insecta</taxon>
        <taxon>Pterygota</taxon>
        <taxon>Neoptera</taxon>
        <taxon>Endopterygota</taxon>
        <taxon>Lepidoptera</taxon>
        <taxon>Glossata</taxon>
        <taxon>Ditrysia</taxon>
        <taxon>Noctuoidea</taxon>
        <taxon>Noctuidae</taxon>
        <taxon>Noctuinae</taxon>
        <taxon>Hadenini</taxon>
        <taxon>Mythimna</taxon>
    </lineage>
</organism>
<feature type="region of interest" description="Disordered" evidence="1">
    <location>
        <begin position="52"/>
        <end position="148"/>
    </location>
</feature>
<comment type="caution">
    <text evidence="3">The sequence shown here is derived from an EMBL/GenBank/DDBJ whole genome shotgun (WGS) entry which is preliminary data.</text>
</comment>
<keyword evidence="2" id="KW-0732">Signal</keyword>